<evidence type="ECO:0000313" key="3">
    <source>
        <dbReference type="EMBL" id="RZS73108.1"/>
    </source>
</evidence>
<protein>
    <submittedName>
        <fullName evidence="2">Membrane protein</fullName>
    </submittedName>
    <submittedName>
        <fullName evidence="3">YtcA family uncharacterized protein</fullName>
    </submittedName>
</protein>
<evidence type="ECO:0000313" key="5">
    <source>
        <dbReference type="Proteomes" id="UP000292039"/>
    </source>
</evidence>
<gene>
    <name evidence="2" type="ORF">AAV32_13625</name>
    <name evidence="3" type="ORF">EV679_0296</name>
</gene>
<comment type="caution">
    <text evidence="2">The sequence shown here is derived from an EMBL/GenBank/DDBJ whole genome shotgun (WGS) entry which is preliminary data.</text>
</comment>
<dbReference type="GeneID" id="99728177"/>
<dbReference type="EMBL" id="SGWZ01000001">
    <property type="protein sequence ID" value="RZS73108.1"/>
    <property type="molecule type" value="Genomic_DNA"/>
</dbReference>
<organism evidence="2 4">
    <name type="scientific">Kerstersia gyiorum</name>
    <dbReference type="NCBI Taxonomy" id="206506"/>
    <lineage>
        <taxon>Bacteria</taxon>
        <taxon>Pseudomonadati</taxon>
        <taxon>Pseudomonadota</taxon>
        <taxon>Betaproteobacteria</taxon>
        <taxon>Burkholderiales</taxon>
        <taxon>Alcaligenaceae</taxon>
        <taxon>Kerstersia</taxon>
    </lineage>
</organism>
<accession>A0A171KQ52</accession>
<reference evidence="2 4" key="1">
    <citation type="submission" date="2015-04" db="EMBL/GenBank/DDBJ databases">
        <title>Genome sequence of Kerstersia gyiorum CG1.</title>
        <authorList>
            <person name="Greninger A.L."/>
            <person name="Kozyreva V."/>
            <person name="Chaturvedi V."/>
        </authorList>
    </citation>
    <scope>NUCLEOTIDE SEQUENCE [LARGE SCALE GENOMIC DNA]</scope>
    <source>
        <strain evidence="2 4">CG1</strain>
    </source>
</reference>
<dbReference type="PROSITE" id="PS51257">
    <property type="entry name" value="PROKAR_LIPOPROTEIN"/>
    <property type="match status" value="1"/>
</dbReference>
<keyword evidence="1" id="KW-0472">Membrane</keyword>
<keyword evidence="1" id="KW-0812">Transmembrane</keyword>
<feature type="transmembrane region" description="Helical" evidence="1">
    <location>
        <begin position="68"/>
        <end position="87"/>
    </location>
</feature>
<sequence>MAVSFSRLAVLACLLLTGCGGQQAPYIVLFESYFPSWIACATFGCLSAVVLRFGLIRMGIDEHLPLRFLTYLAFALAVMFISSLLVFSR</sequence>
<keyword evidence="4" id="KW-1185">Reference proteome</keyword>
<dbReference type="STRING" id="206506.AAV32_13625"/>
<proteinExistence type="predicted"/>
<name>A0A171KQ52_9BURK</name>
<feature type="transmembrane region" description="Helical" evidence="1">
    <location>
        <begin position="33"/>
        <end position="56"/>
    </location>
</feature>
<evidence type="ECO:0000313" key="2">
    <source>
        <dbReference type="EMBL" id="KKO71019.1"/>
    </source>
</evidence>
<keyword evidence="1" id="KW-1133">Transmembrane helix</keyword>
<evidence type="ECO:0000256" key="1">
    <source>
        <dbReference type="SAM" id="Phobius"/>
    </source>
</evidence>
<evidence type="ECO:0000313" key="4">
    <source>
        <dbReference type="Proteomes" id="UP000078084"/>
    </source>
</evidence>
<dbReference type="Proteomes" id="UP000292039">
    <property type="component" value="Unassembled WGS sequence"/>
</dbReference>
<dbReference type="OrthoDB" id="5958921at2"/>
<dbReference type="AlphaFoldDB" id="A0A171KQ52"/>
<dbReference type="RefSeq" id="WP_068373271.1">
    <property type="nucleotide sequence ID" value="NZ_CBCSEB010000003.1"/>
</dbReference>
<dbReference type="Proteomes" id="UP000078084">
    <property type="component" value="Unassembled WGS sequence"/>
</dbReference>
<reference evidence="3 5" key="2">
    <citation type="submission" date="2019-02" db="EMBL/GenBank/DDBJ databases">
        <title>Genomic Encyclopedia of Type Strains, Phase IV (KMG-IV): sequencing the most valuable type-strain genomes for metagenomic binning, comparative biology and taxonomic classification.</title>
        <authorList>
            <person name="Goeker M."/>
        </authorList>
    </citation>
    <scope>NUCLEOTIDE SEQUENCE [LARGE SCALE GENOMIC DNA]</scope>
    <source>
        <strain evidence="3 5">DSM 16618</strain>
    </source>
</reference>
<dbReference type="EMBL" id="LBNE01000010">
    <property type="protein sequence ID" value="KKO71019.1"/>
    <property type="molecule type" value="Genomic_DNA"/>
</dbReference>